<dbReference type="EMBL" id="MVGC01000225">
    <property type="protein sequence ID" value="RJE21483.1"/>
    <property type="molecule type" value="Genomic_DNA"/>
</dbReference>
<dbReference type="CDD" id="cd03144">
    <property type="entry name" value="GATase1_ScBLP_like"/>
    <property type="match status" value="1"/>
</dbReference>
<dbReference type="InterPro" id="IPR029062">
    <property type="entry name" value="Class_I_gatase-like"/>
</dbReference>
<organism evidence="4 5">
    <name type="scientific">Aspergillus sclerotialis</name>
    <dbReference type="NCBI Taxonomy" id="2070753"/>
    <lineage>
        <taxon>Eukaryota</taxon>
        <taxon>Fungi</taxon>
        <taxon>Dikarya</taxon>
        <taxon>Ascomycota</taxon>
        <taxon>Pezizomycotina</taxon>
        <taxon>Eurotiomycetes</taxon>
        <taxon>Eurotiomycetidae</taxon>
        <taxon>Eurotiales</taxon>
        <taxon>Aspergillaceae</taxon>
        <taxon>Aspergillus</taxon>
        <taxon>Aspergillus subgen. Polypaecilum</taxon>
    </lineage>
</organism>
<dbReference type="Gene3D" id="3.40.50.880">
    <property type="match status" value="1"/>
</dbReference>
<dbReference type="OrthoDB" id="10250105at2759"/>
<dbReference type="SUPFAM" id="SSF52317">
    <property type="entry name" value="Class I glutamine amidotransferase-like"/>
    <property type="match status" value="1"/>
</dbReference>
<proteinExistence type="inferred from homology"/>
<dbReference type="PROSITE" id="PS51733">
    <property type="entry name" value="BPL_LPL_CATALYTIC"/>
    <property type="match status" value="1"/>
</dbReference>
<keyword evidence="2 4" id="KW-0436">Ligase</keyword>
<dbReference type="PANTHER" id="PTHR12835">
    <property type="entry name" value="BIOTIN PROTEIN LIGASE"/>
    <property type="match status" value="1"/>
</dbReference>
<sequence>MTATPPNTTGRRLNVLVYSGNGSTLESVRHCLYTLRRLLAPHYAVIPVTSDMLVKEPWTATCALLVIPGGADLGYCASLNGAGNRRIEQFVKRGGAYLGFCAGGYYGCGRCEFEVGNKNLEVIGDRELRFFPGTCRGCAFAGFVYHSEAGTRAAELKVSKDALNVGTVPTVFRSYYNGGGVFVDAPQYSDKGVEVLASYSEDLDVDPGEGAAAVVYCKVGDGAAILTGPHPEFAAVNLDKKAGDPEYTKIVDALTADDKARTDFLKACLVKLGLQVTQDTTTVPSLSSMHLSAADPDATSRIFSTLQEIITRDGQEEYIKDENDTFRIEKSGVWNMDKLNDSLPDDSEDRVPDRPTDDGIIDYNAVVKHLVVHDDLPSSKITPYFNHHAFYSNLKSYQNQSREGASEFGSNLLYGEVVTSTNTLLEKNPQLVRRLPHGFTATATTQVTGRGRGSNVWVAPAGALMFSTVIRHPIEKIQSSSVVFIQYLAAMAVVRGIKTYDKGYESIPVKMKWPNDIYALDPDQPEKKHYSKICGILVNSHFSSKEYVAVVGIGLNATNPLPTTSLNALAARFLPNKPAPLTLEKLLARILTTFEELYIRFLRTGFDPTFEEMYYDDWLHMYQVVTLEEEGGMRARIKGITRDYGLLLAEELGWDDRPTGRVVQLQSDSNSFDFFRGLLKRKT</sequence>
<dbReference type="Pfam" id="PF09825">
    <property type="entry name" value="BPL_N"/>
    <property type="match status" value="1"/>
</dbReference>
<dbReference type="InterPro" id="IPR004408">
    <property type="entry name" value="Biotin_CoA_COase_ligase"/>
</dbReference>
<dbReference type="NCBIfam" id="TIGR00121">
    <property type="entry name" value="birA_ligase"/>
    <property type="match status" value="1"/>
</dbReference>
<accession>A0A3A2ZGT3</accession>
<dbReference type="GO" id="GO:0004077">
    <property type="term" value="F:biotin--[biotin carboxyl-carrier protein] ligase activity"/>
    <property type="evidence" value="ECO:0007669"/>
    <property type="project" value="InterPro"/>
</dbReference>
<dbReference type="Gene3D" id="3.30.930.10">
    <property type="entry name" value="Bira Bifunctional Protein, Domain 2"/>
    <property type="match status" value="1"/>
</dbReference>
<evidence type="ECO:0000313" key="4">
    <source>
        <dbReference type="EMBL" id="RJE21483.1"/>
    </source>
</evidence>
<evidence type="ECO:0000313" key="5">
    <source>
        <dbReference type="Proteomes" id="UP000266188"/>
    </source>
</evidence>
<evidence type="ECO:0000259" key="3">
    <source>
        <dbReference type="PROSITE" id="PS51733"/>
    </source>
</evidence>
<evidence type="ECO:0000256" key="1">
    <source>
        <dbReference type="ARBA" id="ARBA00009934"/>
    </source>
</evidence>
<keyword evidence="5" id="KW-1185">Reference proteome</keyword>
<gene>
    <name evidence="4" type="ORF">PHISCL_06178</name>
</gene>
<comment type="similarity">
    <text evidence="1">Belongs to the biotin--protein ligase family.</text>
</comment>
<dbReference type="AlphaFoldDB" id="A0A3A2ZGT3"/>
<dbReference type="Pfam" id="PF03099">
    <property type="entry name" value="BPL_LplA_LipB"/>
    <property type="match status" value="1"/>
</dbReference>
<dbReference type="SUPFAM" id="SSF55681">
    <property type="entry name" value="Class II aaRS and biotin synthetases"/>
    <property type="match status" value="1"/>
</dbReference>
<dbReference type="InterPro" id="IPR004143">
    <property type="entry name" value="BPL_LPL_catalytic"/>
</dbReference>
<dbReference type="InterPro" id="IPR019197">
    <property type="entry name" value="Biotin-prot_ligase_N"/>
</dbReference>
<comment type="caution">
    <text evidence="4">The sequence shown here is derived from an EMBL/GenBank/DDBJ whole genome shotgun (WGS) entry which is preliminary data.</text>
</comment>
<dbReference type="InterPro" id="IPR045864">
    <property type="entry name" value="aa-tRNA-synth_II/BPL/LPL"/>
</dbReference>
<dbReference type="Proteomes" id="UP000266188">
    <property type="component" value="Unassembled WGS sequence"/>
</dbReference>
<feature type="domain" description="BPL/LPL catalytic" evidence="3">
    <location>
        <begin position="407"/>
        <end position="602"/>
    </location>
</feature>
<dbReference type="PANTHER" id="PTHR12835:SF5">
    <property type="entry name" value="BIOTIN--PROTEIN LIGASE"/>
    <property type="match status" value="1"/>
</dbReference>
<name>A0A3A2ZGT3_9EURO</name>
<protein>
    <submittedName>
        <fullName evidence="4">Biotin apoprotein ligase</fullName>
    </submittedName>
</protein>
<dbReference type="CDD" id="cd16442">
    <property type="entry name" value="BPL"/>
    <property type="match status" value="1"/>
</dbReference>
<dbReference type="STRING" id="2070753.A0A3A2ZGT3"/>
<reference evidence="5" key="1">
    <citation type="submission" date="2017-02" db="EMBL/GenBank/DDBJ databases">
        <authorList>
            <person name="Tafer H."/>
            <person name="Lopandic K."/>
        </authorList>
    </citation>
    <scope>NUCLEOTIDE SEQUENCE [LARGE SCALE GENOMIC DNA]</scope>
    <source>
        <strain evidence="5">CBS 366.77</strain>
    </source>
</reference>
<dbReference type="GO" id="GO:0005737">
    <property type="term" value="C:cytoplasm"/>
    <property type="evidence" value="ECO:0007669"/>
    <property type="project" value="TreeGrafter"/>
</dbReference>
<evidence type="ECO:0000256" key="2">
    <source>
        <dbReference type="ARBA" id="ARBA00022598"/>
    </source>
</evidence>